<keyword evidence="9 12" id="KW-0503">Monooxygenase</keyword>
<keyword evidence="5 13" id="KW-0256">Endoplasmic reticulum</keyword>
<dbReference type="SUPFAM" id="SSF48264">
    <property type="entry name" value="Cytochrome P450"/>
    <property type="match status" value="1"/>
</dbReference>
<keyword evidence="10 14" id="KW-0472">Membrane</keyword>
<dbReference type="EMBL" id="JAHRIQ010049429">
    <property type="protein sequence ID" value="MEQ2237653.1"/>
    <property type="molecule type" value="Genomic_DNA"/>
</dbReference>
<proteinExistence type="inferred from homology"/>
<dbReference type="EC" id="1.14.14.1" evidence="13"/>
<feature type="transmembrane region" description="Helical" evidence="14">
    <location>
        <begin position="18"/>
        <end position="49"/>
    </location>
</feature>
<evidence type="ECO:0000313" key="15">
    <source>
        <dbReference type="EMBL" id="MEQ2237653.1"/>
    </source>
</evidence>
<dbReference type="Proteomes" id="UP001482620">
    <property type="component" value="Unassembled WGS sequence"/>
</dbReference>
<dbReference type="PRINTS" id="PR00385">
    <property type="entry name" value="P450"/>
</dbReference>
<dbReference type="PANTHER" id="PTHR24289:SF21">
    <property type="entry name" value="CYTOCHROME P450 1A"/>
    <property type="match status" value="1"/>
</dbReference>
<dbReference type="InterPro" id="IPR002401">
    <property type="entry name" value="Cyt_P450_E_grp-I"/>
</dbReference>
<name>A0ABV0U1B6_9TELE</name>
<comment type="similarity">
    <text evidence="2 12">Belongs to the cytochrome P450 family.</text>
</comment>
<keyword evidence="8 12" id="KW-0408">Iron</keyword>
<dbReference type="Pfam" id="PF00067">
    <property type="entry name" value="p450"/>
    <property type="match status" value="1"/>
</dbReference>
<dbReference type="Gene3D" id="1.10.630.10">
    <property type="entry name" value="Cytochrome P450"/>
    <property type="match status" value="1"/>
</dbReference>
<dbReference type="InterPro" id="IPR017972">
    <property type="entry name" value="Cyt_P450_CS"/>
</dbReference>
<evidence type="ECO:0000313" key="16">
    <source>
        <dbReference type="Proteomes" id="UP001482620"/>
    </source>
</evidence>
<dbReference type="InterPro" id="IPR001128">
    <property type="entry name" value="Cyt_P450"/>
</dbReference>
<evidence type="ECO:0000256" key="4">
    <source>
        <dbReference type="ARBA" id="ARBA00022723"/>
    </source>
</evidence>
<evidence type="ECO:0000256" key="9">
    <source>
        <dbReference type="ARBA" id="ARBA00023033"/>
    </source>
</evidence>
<keyword evidence="16" id="KW-1185">Reference proteome</keyword>
<evidence type="ECO:0000256" key="13">
    <source>
        <dbReference type="RuleBase" id="RU368045"/>
    </source>
</evidence>
<protein>
    <recommendedName>
        <fullName evidence="13">Cytochrome P450 1A</fullName>
        <ecNumber evidence="13">1.14.14.1</ecNumber>
    </recommendedName>
</protein>
<dbReference type="PANTHER" id="PTHR24289">
    <property type="entry name" value="STEROID 17-ALPHA-HYDROXYLASE/17,20 LYASE"/>
    <property type="match status" value="1"/>
</dbReference>
<comment type="caution">
    <text evidence="15">The sequence shown here is derived from an EMBL/GenBank/DDBJ whole genome shotgun (WGS) entry which is preliminary data.</text>
</comment>
<dbReference type="PROSITE" id="PS00086">
    <property type="entry name" value="CYTOCHROME_P450"/>
    <property type="match status" value="1"/>
</dbReference>
<evidence type="ECO:0000256" key="2">
    <source>
        <dbReference type="ARBA" id="ARBA00010617"/>
    </source>
</evidence>
<gene>
    <name evidence="15" type="primary">CYP1A1</name>
    <name evidence="15" type="ORF">ILYODFUR_025340</name>
</gene>
<evidence type="ECO:0000256" key="6">
    <source>
        <dbReference type="ARBA" id="ARBA00022848"/>
    </source>
</evidence>
<accession>A0ABV0U1B6</accession>
<feature type="non-terminal residue" evidence="15">
    <location>
        <position position="1"/>
    </location>
</feature>
<reference evidence="15 16" key="1">
    <citation type="submission" date="2021-06" db="EMBL/GenBank/DDBJ databases">
        <authorList>
            <person name="Palmer J.M."/>
        </authorList>
    </citation>
    <scope>NUCLEOTIDE SEQUENCE [LARGE SCALE GENOMIC DNA]</scope>
    <source>
        <strain evidence="16">if_2019</strain>
        <tissue evidence="15">Muscle</tissue>
    </source>
</reference>
<evidence type="ECO:0000256" key="8">
    <source>
        <dbReference type="ARBA" id="ARBA00023004"/>
    </source>
</evidence>
<evidence type="ECO:0000256" key="10">
    <source>
        <dbReference type="ARBA" id="ARBA00023136"/>
    </source>
</evidence>
<evidence type="ECO:0000256" key="5">
    <source>
        <dbReference type="ARBA" id="ARBA00022824"/>
    </source>
</evidence>
<evidence type="ECO:0000256" key="11">
    <source>
        <dbReference type="ARBA" id="ARBA00047827"/>
    </source>
</evidence>
<comment type="catalytic activity">
    <reaction evidence="11">
        <text>an organic molecule + reduced [NADPH--hemoprotein reductase] + O2 = an alcohol + oxidized [NADPH--hemoprotein reductase] + H2O + H(+)</text>
        <dbReference type="Rhea" id="RHEA:17149"/>
        <dbReference type="Rhea" id="RHEA-COMP:11964"/>
        <dbReference type="Rhea" id="RHEA-COMP:11965"/>
        <dbReference type="ChEBI" id="CHEBI:15377"/>
        <dbReference type="ChEBI" id="CHEBI:15378"/>
        <dbReference type="ChEBI" id="CHEBI:15379"/>
        <dbReference type="ChEBI" id="CHEBI:30879"/>
        <dbReference type="ChEBI" id="CHEBI:57618"/>
        <dbReference type="ChEBI" id="CHEBI:58210"/>
        <dbReference type="ChEBI" id="CHEBI:142491"/>
        <dbReference type="EC" id="1.14.14.1"/>
    </reaction>
</comment>
<sequence length="541" mass="61721">SALLFIIPQKVKQRTEKVVIMAIMILPFIGALSVSEGLIALVTVCFVYLTLKHFHREIPEGLRQLPGPSSLPIIGNLLELGNKPYLSLTEMSKRYGDVFQIQLGMRPVVILSGYKTVKQALTKQGDDFAGRPDLYSFSFVNDGKSLAFSTDKAGVWRARRKLAYNALRSFSSLEGKLPEYSCLLEEHICKETDYLIKELQNVMTTEGKFDPFRYIVVSVANVICGMCFGRRYNHHDQELVGLVNLSEDFVRVAGSGNPADFIPALQYLPNKSMKKFVNINNRFNNFVQKIVSEHYATFDKDNIRDITDSLIDHCEDRKLDENSNIQMSDEKVVSIVNDLFGAGFDTISTALSWAVMYLVAYPEVEKQLFEEIKEKIGLDRSPVLSDRNNLPLLESFILELFRHSSYLPFTIPHCSTKDTSLNGYFIPKDTCVFINQWQINHDEELWKDPSLFIPDRFLNADGTEVNKLEGEKVLVFGLGRRRCIGEVIARNEVFLFLAIIIQKLHFYKLPGEPLDMTPEYGLTMKHKRHYLGVAMRPKDEQ</sequence>
<dbReference type="PRINTS" id="PR00463">
    <property type="entry name" value="EP450I"/>
</dbReference>
<evidence type="ECO:0000256" key="3">
    <source>
        <dbReference type="ARBA" id="ARBA00022617"/>
    </source>
</evidence>
<evidence type="ECO:0000256" key="12">
    <source>
        <dbReference type="RuleBase" id="RU000461"/>
    </source>
</evidence>
<keyword evidence="3 12" id="KW-0349">Heme</keyword>
<keyword evidence="14" id="KW-0812">Transmembrane</keyword>
<dbReference type="PRINTS" id="PR01683">
    <property type="entry name" value="EP450ICYP1A"/>
</dbReference>
<keyword evidence="4 12" id="KW-0479">Metal-binding</keyword>
<keyword evidence="6 13" id="KW-0492">Microsome</keyword>
<dbReference type="InterPro" id="IPR008066">
    <property type="entry name" value="Cyt_P450_E_grp-I_CYP1"/>
</dbReference>
<keyword evidence="14" id="KW-1133">Transmembrane helix</keyword>
<evidence type="ECO:0000256" key="1">
    <source>
        <dbReference type="ARBA" id="ARBA00001971"/>
    </source>
</evidence>
<comment type="cofactor">
    <cofactor evidence="1 13">
        <name>heme</name>
        <dbReference type="ChEBI" id="CHEBI:30413"/>
    </cofactor>
</comment>
<comment type="subcellular location">
    <subcellularLocation>
        <location evidence="13">Endoplasmic reticulum membrane</location>
        <topology evidence="13">Peripheral membrane protein</topology>
    </subcellularLocation>
    <subcellularLocation>
        <location evidence="13">Microsome membrane</location>
        <topology evidence="13">Peripheral membrane protein</topology>
    </subcellularLocation>
</comment>
<evidence type="ECO:0000256" key="7">
    <source>
        <dbReference type="ARBA" id="ARBA00023002"/>
    </source>
</evidence>
<evidence type="ECO:0000256" key="14">
    <source>
        <dbReference type="SAM" id="Phobius"/>
    </source>
</evidence>
<comment type="function">
    <text evidence="13">Cytochromes P450 are a group of heme-thiolate monooxygenases. They oxidize a variety of structurally unrelated compounds, including steroids, fatty acids, and xenobiotics.</text>
</comment>
<dbReference type="CDD" id="cd20676">
    <property type="entry name" value="CYP1A"/>
    <property type="match status" value="1"/>
</dbReference>
<organism evidence="15 16">
    <name type="scientific">Ilyodon furcidens</name>
    <name type="common">goldbreast splitfin</name>
    <dbReference type="NCBI Taxonomy" id="33524"/>
    <lineage>
        <taxon>Eukaryota</taxon>
        <taxon>Metazoa</taxon>
        <taxon>Chordata</taxon>
        <taxon>Craniata</taxon>
        <taxon>Vertebrata</taxon>
        <taxon>Euteleostomi</taxon>
        <taxon>Actinopterygii</taxon>
        <taxon>Neopterygii</taxon>
        <taxon>Teleostei</taxon>
        <taxon>Neoteleostei</taxon>
        <taxon>Acanthomorphata</taxon>
        <taxon>Ovalentaria</taxon>
        <taxon>Atherinomorphae</taxon>
        <taxon>Cyprinodontiformes</taxon>
        <taxon>Goodeidae</taxon>
        <taxon>Ilyodon</taxon>
    </lineage>
</organism>
<keyword evidence="7 12" id="KW-0560">Oxidoreductase</keyword>
<dbReference type="InterPro" id="IPR036396">
    <property type="entry name" value="Cyt_P450_sf"/>
</dbReference>